<reference evidence="2" key="1">
    <citation type="journal article" date="2019" name="Sci. Rep.">
        <title>Draft genome of Tanacetum cinerariifolium, the natural source of mosquito coil.</title>
        <authorList>
            <person name="Yamashiro T."/>
            <person name="Shiraishi A."/>
            <person name="Satake H."/>
            <person name="Nakayama K."/>
        </authorList>
    </citation>
    <scope>NUCLEOTIDE SEQUENCE</scope>
</reference>
<proteinExistence type="predicted"/>
<accession>A0A699TPJ3</accession>
<dbReference type="InterPro" id="IPR013103">
    <property type="entry name" value="RVT_2"/>
</dbReference>
<protein>
    <submittedName>
        <fullName evidence="2">Gag-Pol polyprotein</fullName>
    </submittedName>
</protein>
<evidence type="ECO:0000259" key="1">
    <source>
        <dbReference type="Pfam" id="PF07727"/>
    </source>
</evidence>
<feature type="non-terminal residue" evidence="2">
    <location>
        <position position="73"/>
    </location>
</feature>
<dbReference type="EMBL" id="BKCJ011256734">
    <property type="protein sequence ID" value="GFD11076.1"/>
    <property type="molecule type" value="Genomic_DNA"/>
</dbReference>
<gene>
    <name evidence="2" type="ORF">Tci_883045</name>
</gene>
<comment type="caution">
    <text evidence="2">The sequence shown here is derived from an EMBL/GenBank/DDBJ whole genome shotgun (WGS) entry which is preliminary data.</text>
</comment>
<dbReference type="Pfam" id="PF07727">
    <property type="entry name" value="RVT_2"/>
    <property type="match status" value="1"/>
</dbReference>
<sequence>MDVETAFLNGLQKEEVYVAQPNGFVDPDHPKKVYQLRKALYGLKQAPRAWTSDSPIPTSYLYQSGPVRFRDTP</sequence>
<dbReference type="AlphaFoldDB" id="A0A699TPJ3"/>
<name>A0A699TPJ3_TANCI</name>
<feature type="domain" description="Reverse transcriptase Ty1/copia-type" evidence="1">
    <location>
        <begin position="1"/>
        <end position="51"/>
    </location>
</feature>
<evidence type="ECO:0000313" key="2">
    <source>
        <dbReference type="EMBL" id="GFD11076.1"/>
    </source>
</evidence>
<organism evidence="2">
    <name type="scientific">Tanacetum cinerariifolium</name>
    <name type="common">Dalmatian daisy</name>
    <name type="synonym">Chrysanthemum cinerariifolium</name>
    <dbReference type="NCBI Taxonomy" id="118510"/>
    <lineage>
        <taxon>Eukaryota</taxon>
        <taxon>Viridiplantae</taxon>
        <taxon>Streptophyta</taxon>
        <taxon>Embryophyta</taxon>
        <taxon>Tracheophyta</taxon>
        <taxon>Spermatophyta</taxon>
        <taxon>Magnoliopsida</taxon>
        <taxon>eudicotyledons</taxon>
        <taxon>Gunneridae</taxon>
        <taxon>Pentapetalae</taxon>
        <taxon>asterids</taxon>
        <taxon>campanulids</taxon>
        <taxon>Asterales</taxon>
        <taxon>Asteraceae</taxon>
        <taxon>Asteroideae</taxon>
        <taxon>Anthemideae</taxon>
        <taxon>Anthemidinae</taxon>
        <taxon>Tanacetum</taxon>
    </lineage>
</organism>